<evidence type="ECO:0000313" key="10">
    <source>
        <dbReference type="Proteomes" id="UP000054653"/>
    </source>
</evidence>
<gene>
    <name evidence="9" type="primary">Fbxo30</name>
    <name evidence="9" type="ORF">T03_610</name>
</gene>
<keyword evidence="6" id="KW-1133">Transmembrane helix</keyword>
<name>A0A0V1CXX7_TRIBR</name>
<dbReference type="InterPro" id="IPR015671">
    <property type="entry name" value="GSCR1_dom"/>
</dbReference>
<dbReference type="Pfam" id="PF15965">
    <property type="entry name" value="zf-TRAF_2"/>
    <property type="match status" value="1"/>
</dbReference>
<dbReference type="InterPro" id="IPR001810">
    <property type="entry name" value="F-box_dom"/>
</dbReference>
<feature type="domain" description="F-box" evidence="8">
    <location>
        <begin position="1301"/>
        <end position="1355"/>
    </location>
</feature>
<evidence type="ECO:0000313" key="9">
    <source>
        <dbReference type="EMBL" id="KRY53571.1"/>
    </source>
</evidence>
<evidence type="ECO:0000256" key="3">
    <source>
        <dbReference type="ARBA" id="ARBA00022833"/>
    </source>
</evidence>
<feature type="region of interest" description="Disordered" evidence="5">
    <location>
        <begin position="95"/>
        <end position="116"/>
    </location>
</feature>
<feature type="region of interest" description="Disordered" evidence="5">
    <location>
        <begin position="330"/>
        <end position="372"/>
    </location>
</feature>
<comment type="caution">
    <text evidence="9">The sequence shown here is derived from an EMBL/GenBank/DDBJ whole genome shotgun (WGS) entry which is preliminary data.</text>
</comment>
<evidence type="ECO:0000256" key="1">
    <source>
        <dbReference type="ARBA" id="ARBA00022723"/>
    </source>
</evidence>
<evidence type="ECO:0000259" key="7">
    <source>
        <dbReference type="PROSITE" id="PS50145"/>
    </source>
</evidence>
<evidence type="ECO:0000259" key="8">
    <source>
        <dbReference type="PROSITE" id="PS50181"/>
    </source>
</evidence>
<dbReference type="InterPro" id="IPR001293">
    <property type="entry name" value="Znf_TRAF"/>
</dbReference>
<accession>A0A0V1CXX7</accession>
<dbReference type="PROSITE" id="PS50145">
    <property type="entry name" value="ZF_TRAF"/>
    <property type="match status" value="1"/>
</dbReference>
<dbReference type="GO" id="GO:0008270">
    <property type="term" value="F:zinc ion binding"/>
    <property type="evidence" value="ECO:0007669"/>
    <property type="project" value="UniProtKB-KW"/>
</dbReference>
<sequence>MAQQLSTIQIVNGQALLQTKVQHVLTPGGPVAVAVVPADLGSLLRPLLQQQLQLAGTAKNTPLILGVQNATSPSTISLSTPTSSASSKCIVVGGTTGASDSKGSRKRSKARQSSVSRPVVNLDCLPEIHGKTYMKIQPKQAEPSAVDAQPLLIQPVQVPHQVQSSKQITIRLGDQEQNEIANLTDQIRKILTSNQQTAADKMNLQLSSVAEVHNVRQAQAQQQQPVLQMPIIQGSNQVISQLPISVLGNVISSDVNAGDRQLLQINGTTYLMIKSKPTAVCQPAPSIEMIPSTGNPVLQPSTSSRLQTLHYQPDPMTEIYDTALASSSSSTLSTGNCNTKPVSKESSAPKRGSRACGHEARKKSKTATAQENSRKLKALLRERAMRPDYKTPFKDAKDAFDRLFPYHIWYEEDIPDELLTSIDISYKQTMTNLIIKKEKQFQRLRNCLVKEAAKLNQSEENVFMQMLFIRSESEILKDLKAVQAQQEQLDAAQQRLSIHEDDGLNMSKEETLMPWLDEPTDMESSTLHNDRHRQQSSCSTPSPLPYLHDCRGGFPFPVTAWASDSSTVRIEDKNIVQASEPKQMPLSPCSSLWDEAPCLEPSVKMPAVEELHSPRMVSQPNKESLKIVIKLAKSAIAESPTPSLSSPSASLSPSSSSSSPPPTPLFPEDMVVVPMPGGQQRVDHSPMRIPPLKLRLTDLQTITAWTSSTDNSDDASPPWSSDDSEEESKLDLKQEQQTESVVLLPMNKENPAYYENPENYDNDDYRFEEDDAGCCDDSFHWITDEDSTSGSADIGDEDQNLTKEETTSECGEESGVQFSCELGNLSPSCQKVRLKLVSTKPRTVTCCNGFDRTNSTDMKRPKTLKKRRGHLFAQPFHRLLLFNVYFIFVFTLTACTHSTFDIFFFINLDDHVEMSWLALLLLLLLFSSLFIAIICSNSFRCCFLDVQILRRCRRSKQLVTDIKVDFQLENPILTECNFKKNVHDEHCKCCFSKKCKFSHCPMLSCPNRCCFTMHSCKLVDHLCICQEQEINCLNASIGCPFRLKRKQLSKHLADQCPACVVRCSAGWNRWPVDEISLTNLKSGNVPTKAPLLSSLSVSVSSSAKQPVGLDVSLTLADEQKALTSSSSFCQPSVSDDECNNVWLDRQYPPGLAKSCLSRLKNGWKFHTREIDKKQNIYQNSTNYSNHFDETAVYKRLGVNLRLQMEFLSPYYQHKPNRMFTFTCSKHFHRREFAAHYLNVHCDTMTQLDGWIVRRCPLFYRGCTFSIAGWTPDDQCKIEYDNQFDCIKVKTTTETVDYCGPTFDLLALPYEFLLQLLNHVDSITLNNLAMITRNMRSFLQTLLTKRGIVELVWARCEHSTRWIVKEKKWSFSTAMKPIKWQMNDTSAMLIHLKNCPFNLISEIATKPQPLFGMISSDMYSIS</sequence>
<keyword evidence="6" id="KW-0812">Transmembrane</keyword>
<reference evidence="9 10" key="1">
    <citation type="submission" date="2015-01" db="EMBL/GenBank/DDBJ databases">
        <title>Evolution of Trichinella species and genotypes.</title>
        <authorList>
            <person name="Korhonen P.K."/>
            <person name="Edoardo P."/>
            <person name="Giuseppe L.R."/>
            <person name="Gasser R.B."/>
        </authorList>
    </citation>
    <scope>NUCLEOTIDE SEQUENCE [LARGE SCALE GENOMIC DNA]</scope>
    <source>
        <strain evidence="9">ISS120</strain>
    </source>
</reference>
<feature type="region of interest" description="Disordered" evidence="5">
    <location>
        <begin position="638"/>
        <end position="689"/>
    </location>
</feature>
<feature type="region of interest" description="Disordered" evidence="5">
    <location>
        <begin position="522"/>
        <end position="541"/>
    </location>
</feature>
<dbReference type="STRING" id="45882.A0A0V1CXX7"/>
<organism evidence="9 10">
    <name type="scientific">Trichinella britovi</name>
    <name type="common">Parasitic roundworm</name>
    <dbReference type="NCBI Taxonomy" id="45882"/>
    <lineage>
        <taxon>Eukaryota</taxon>
        <taxon>Metazoa</taxon>
        <taxon>Ecdysozoa</taxon>
        <taxon>Nematoda</taxon>
        <taxon>Enoplea</taxon>
        <taxon>Dorylaimia</taxon>
        <taxon>Trichinellida</taxon>
        <taxon>Trichinellidae</taxon>
        <taxon>Trichinella</taxon>
    </lineage>
</organism>
<keyword evidence="1 4" id="KW-0479">Metal-binding</keyword>
<feature type="region of interest" description="Disordered" evidence="5">
    <location>
        <begin position="705"/>
        <end position="740"/>
    </location>
</feature>
<keyword evidence="3 4" id="KW-0862">Zinc</keyword>
<dbReference type="OrthoDB" id="5918172at2759"/>
<dbReference type="PANTHER" id="PTHR15933">
    <property type="entry name" value="PROTEIN CBG16327"/>
    <property type="match status" value="1"/>
</dbReference>
<proteinExistence type="predicted"/>
<evidence type="ECO:0000256" key="5">
    <source>
        <dbReference type="SAM" id="MobiDB-lite"/>
    </source>
</evidence>
<keyword evidence="10" id="KW-1185">Reference proteome</keyword>
<evidence type="ECO:0000256" key="6">
    <source>
        <dbReference type="SAM" id="Phobius"/>
    </source>
</evidence>
<dbReference type="Proteomes" id="UP000054653">
    <property type="component" value="Unassembled WGS sequence"/>
</dbReference>
<evidence type="ECO:0000256" key="2">
    <source>
        <dbReference type="ARBA" id="ARBA00022771"/>
    </source>
</evidence>
<dbReference type="EMBL" id="JYDI01000083">
    <property type="protein sequence ID" value="KRY53571.1"/>
    <property type="molecule type" value="Genomic_DNA"/>
</dbReference>
<dbReference type="PANTHER" id="PTHR15933:SF20">
    <property type="entry name" value="F-BOX DOMAIN-CONTAINING PROTEIN"/>
    <property type="match status" value="1"/>
</dbReference>
<keyword evidence="6" id="KW-0472">Membrane</keyword>
<feature type="zinc finger region" description="TRAF-type" evidence="4">
    <location>
        <begin position="1021"/>
        <end position="1064"/>
    </location>
</feature>
<feature type="domain" description="TRAF-type" evidence="7">
    <location>
        <begin position="1021"/>
        <end position="1064"/>
    </location>
</feature>
<feature type="transmembrane region" description="Helical" evidence="6">
    <location>
        <begin position="916"/>
        <end position="934"/>
    </location>
</feature>
<feature type="region of interest" description="Disordered" evidence="5">
    <location>
        <begin position="784"/>
        <end position="808"/>
    </location>
</feature>
<dbReference type="GO" id="GO:0061630">
    <property type="term" value="F:ubiquitin protein ligase activity"/>
    <property type="evidence" value="ECO:0007669"/>
    <property type="project" value="InterPro"/>
</dbReference>
<dbReference type="SUPFAM" id="SSF49599">
    <property type="entry name" value="TRAF domain-like"/>
    <property type="match status" value="1"/>
</dbReference>
<dbReference type="PROSITE" id="PS50181">
    <property type="entry name" value="FBOX"/>
    <property type="match status" value="1"/>
</dbReference>
<protein>
    <submittedName>
        <fullName evidence="9">F-box only protein 30</fullName>
    </submittedName>
</protein>
<dbReference type="Pfam" id="PF15249">
    <property type="entry name" value="GLTSCR1"/>
    <property type="match status" value="1"/>
</dbReference>
<feature type="compositionally biased region" description="Basic and acidic residues" evidence="5">
    <location>
        <begin position="727"/>
        <end position="736"/>
    </location>
</feature>
<dbReference type="InterPro" id="IPR031890">
    <property type="entry name" value="Fbxo30/Fbxo40"/>
</dbReference>
<feature type="compositionally biased region" description="Low complexity" evidence="5">
    <location>
        <begin position="639"/>
        <end position="658"/>
    </location>
</feature>
<dbReference type="Pfam" id="PF15966">
    <property type="entry name" value="F-box_4"/>
    <property type="match status" value="1"/>
</dbReference>
<evidence type="ECO:0000256" key="4">
    <source>
        <dbReference type="PROSITE-ProRule" id="PRU00207"/>
    </source>
</evidence>
<dbReference type="OMA" id="NPILTEC"/>
<feature type="transmembrane region" description="Helical" evidence="6">
    <location>
        <begin position="880"/>
        <end position="904"/>
    </location>
</feature>
<feature type="compositionally biased region" description="Polar residues" evidence="5">
    <location>
        <begin position="335"/>
        <end position="346"/>
    </location>
</feature>
<keyword evidence="2 4" id="KW-0863">Zinc-finger</keyword>